<dbReference type="RefSeq" id="WP_335958546.1">
    <property type="nucleotide sequence ID" value="NZ_JAXBLX010000002.1"/>
</dbReference>
<feature type="domain" description="AMP-dependent synthetase/ligase" evidence="3">
    <location>
        <begin position="11"/>
        <end position="371"/>
    </location>
</feature>
<dbReference type="EMBL" id="JBHLUX010000030">
    <property type="protein sequence ID" value="MFC0471238.1"/>
    <property type="molecule type" value="Genomic_DNA"/>
</dbReference>
<keyword evidence="6" id="KW-1185">Reference proteome</keyword>
<accession>A0ABV6KGR9</accession>
<keyword evidence="2" id="KW-0436">Ligase</keyword>
<dbReference type="InterPro" id="IPR000873">
    <property type="entry name" value="AMP-dep_synth/lig_dom"/>
</dbReference>
<evidence type="ECO:0000313" key="5">
    <source>
        <dbReference type="EMBL" id="MFC0471238.1"/>
    </source>
</evidence>
<evidence type="ECO:0000259" key="3">
    <source>
        <dbReference type="Pfam" id="PF00501"/>
    </source>
</evidence>
<dbReference type="Pfam" id="PF00501">
    <property type="entry name" value="AMP-binding"/>
    <property type="match status" value="1"/>
</dbReference>
<dbReference type="SUPFAM" id="SSF56801">
    <property type="entry name" value="Acetyl-CoA synthetase-like"/>
    <property type="match status" value="1"/>
</dbReference>
<dbReference type="InterPro" id="IPR025110">
    <property type="entry name" value="AMP-bd_C"/>
</dbReference>
<evidence type="ECO:0000256" key="2">
    <source>
        <dbReference type="ARBA" id="ARBA00022598"/>
    </source>
</evidence>
<dbReference type="Gene3D" id="3.30.300.30">
    <property type="match status" value="1"/>
</dbReference>
<proteinExistence type="inferred from homology"/>
<sequence length="520" mass="58431">MNLSVMFDFIVDRYTNRTAIVEGDRRYTYSQFKQEIVKVASSLQRMGVEQHDRVIVLLKNRVENAVMYWALQKLGAVYTPINYRLSTKEVEYCVNDAASKAVIFESVAQSAVLHATFQERPILIGFGDVEGADIDYYELVERSPGSYNEPLISDDDIAVMLYTSGTTGKPKGVPRSHKNEYAAAMAHIIQNHYQDGESTLGTMPLYHTMGMRSLLSIAFLNGKFAALPDFDAKEALEILSNEEITCVYFVPTLYHDIIYHQDFSKYKLAKLKKLGYAGASMTTSLTEKCIEQFNPEVFVNHYGSTEIYTFTICSNVLAKPGCAGKAGFHQNIRLVEAKADGSSLPDDVVQKGEIGEIIANLDSIEAFKGYWNRPDATAKAIREGWYFTGDLGVLDDDGELYVVGRVDDMIISGGENIHPLEVEDVLSKHEKVSEIAIVGEDDEKWGQMVSAFIVPKDPSITVQELDDFCKNNPKLSNFKRPRNYVFVKQIPKSPVGKVLRRKLRTGEYELYQDENKKIVG</sequence>
<feature type="domain" description="AMP-binding enzyme C-terminal" evidence="4">
    <location>
        <begin position="421"/>
        <end position="497"/>
    </location>
</feature>
<reference evidence="5 6" key="1">
    <citation type="submission" date="2024-09" db="EMBL/GenBank/DDBJ databases">
        <authorList>
            <person name="Sun Q."/>
            <person name="Mori K."/>
        </authorList>
    </citation>
    <scope>NUCLEOTIDE SEQUENCE [LARGE SCALE GENOMIC DNA]</scope>
    <source>
        <strain evidence="5 6">NCAIM B.02610</strain>
    </source>
</reference>
<protein>
    <submittedName>
        <fullName evidence="5">AMP-binding protein</fullName>
    </submittedName>
</protein>
<dbReference type="InterPro" id="IPR020845">
    <property type="entry name" value="AMP-binding_CS"/>
</dbReference>
<evidence type="ECO:0000313" key="6">
    <source>
        <dbReference type="Proteomes" id="UP001589838"/>
    </source>
</evidence>
<dbReference type="Pfam" id="PF13193">
    <property type="entry name" value="AMP-binding_C"/>
    <property type="match status" value="1"/>
</dbReference>
<dbReference type="PANTHER" id="PTHR43201">
    <property type="entry name" value="ACYL-COA SYNTHETASE"/>
    <property type="match status" value="1"/>
</dbReference>
<dbReference type="InterPro" id="IPR042099">
    <property type="entry name" value="ANL_N_sf"/>
</dbReference>
<dbReference type="InterPro" id="IPR045851">
    <property type="entry name" value="AMP-bd_C_sf"/>
</dbReference>
<gene>
    <name evidence="5" type="ORF">ACFFHM_12255</name>
</gene>
<evidence type="ECO:0000259" key="4">
    <source>
        <dbReference type="Pfam" id="PF13193"/>
    </source>
</evidence>
<dbReference type="Proteomes" id="UP001589838">
    <property type="component" value="Unassembled WGS sequence"/>
</dbReference>
<name>A0ABV6KGR9_9BACI</name>
<organism evidence="5 6">
    <name type="scientific">Halalkalibacter kiskunsagensis</name>
    <dbReference type="NCBI Taxonomy" id="1548599"/>
    <lineage>
        <taxon>Bacteria</taxon>
        <taxon>Bacillati</taxon>
        <taxon>Bacillota</taxon>
        <taxon>Bacilli</taxon>
        <taxon>Bacillales</taxon>
        <taxon>Bacillaceae</taxon>
        <taxon>Halalkalibacter</taxon>
    </lineage>
</organism>
<comment type="caution">
    <text evidence="5">The sequence shown here is derived from an EMBL/GenBank/DDBJ whole genome shotgun (WGS) entry which is preliminary data.</text>
</comment>
<evidence type="ECO:0000256" key="1">
    <source>
        <dbReference type="ARBA" id="ARBA00006432"/>
    </source>
</evidence>
<comment type="similarity">
    <text evidence="1">Belongs to the ATP-dependent AMP-binding enzyme family.</text>
</comment>
<dbReference type="Gene3D" id="3.40.50.12780">
    <property type="entry name" value="N-terminal domain of ligase-like"/>
    <property type="match status" value="1"/>
</dbReference>
<dbReference type="PROSITE" id="PS00455">
    <property type="entry name" value="AMP_BINDING"/>
    <property type="match status" value="1"/>
</dbReference>
<dbReference type="PANTHER" id="PTHR43201:SF5">
    <property type="entry name" value="MEDIUM-CHAIN ACYL-COA LIGASE ACSF2, MITOCHONDRIAL"/>
    <property type="match status" value="1"/>
</dbReference>